<feature type="transmembrane region" description="Helical" evidence="1">
    <location>
        <begin position="14"/>
        <end position="30"/>
    </location>
</feature>
<proteinExistence type="predicted"/>
<reference evidence="2" key="1">
    <citation type="journal article" date="2020" name="mSystems">
        <title>Genome- and Community-Level Interaction Insights into Carbon Utilization and Element Cycling Functions of Hydrothermarchaeota in Hydrothermal Sediment.</title>
        <authorList>
            <person name="Zhou Z."/>
            <person name="Liu Y."/>
            <person name="Xu W."/>
            <person name="Pan J."/>
            <person name="Luo Z.H."/>
            <person name="Li M."/>
        </authorList>
    </citation>
    <scope>NUCLEOTIDE SEQUENCE [LARGE SCALE GENOMIC DNA]</scope>
    <source>
        <strain evidence="2">SpSt-508</strain>
    </source>
</reference>
<keyword evidence="1" id="KW-0812">Transmembrane</keyword>
<feature type="transmembrane region" description="Helical" evidence="1">
    <location>
        <begin position="331"/>
        <end position="353"/>
    </location>
</feature>
<feature type="transmembrane region" description="Helical" evidence="1">
    <location>
        <begin position="382"/>
        <end position="399"/>
    </location>
</feature>
<keyword evidence="1" id="KW-1133">Transmembrane helix</keyword>
<feature type="transmembrane region" description="Helical" evidence="1">
    <location>
        <begin position="66"/>
        <end position="85"/>
    </location>
</feature>
<gene>
    <name evidence="2" type="ORF">ENS64_08995</name>
</gene>
<evidence type="ECO:0008006" key="3">
    <source>
        <dbReference type="Google" id="ProtNLM"/>
    </source>
</evidence>
<evidence type="ECO:0000256" key="1">
    <source>
        <dbReference type="SAM" id="Phobius"/>
    </source>
</evidence>
<protein>
    <recommendedName>
        <fullName evidence="3">DUF2029 domain-containing protein</fullName>
    </recommendedName>
</protein>
<dbReference type="AlphaFoldDB" id="A0A7C4QNM4"/>
<evidence type="ECO:0000313" key="2">
    <source>
        <dbReference type="EMBL" id="HGT39380.1"/>
    </source>
</evidence>
<dbReference type="EMBL" id="DSVQ01000012">
    <property type="protein sequence ID" value="HGT39380.1"/>
    <property type="molecule type" value="Genomic_DNA"/>
</dbReference>
<accession>A0A7C4QNM4</accession>
<keyword evidence="1" id="KW-0472">Membrane</keyword>
<sequence>MDHLLRGYEVNEPTWFYLSLLLILAVFYRFNRVWSLRNLDLALLLSLAPGLLLVKAAGAVSPLGYVWLFAVTGILWLRLLTDALWTRRPRLEQNLNPAGLAFLLCSALAFQITNIVTKAPHVSTVATVQLAEELLKRQDSLATQLEAPAAGPAGRLLAAPVVPLAGGVNLAAARSMAVLAHLAVIVGLIFVGRWHFCDTNLGLAMATLYLLLPCTAYDVSRATHVLPPALIVWAVAMFRRPSVAGVLLGLACGTLFFAWFLVPIWLAFYWKRGAARFGMALVSVAAVLLACLVLTSADTSSFTRQIIGSIDWMALKFDGGQGVGFWSLYDAAYRIPVFTLFVIMLVMLTIWPVQKNLEHLLAHSATTVVATQFWYPQEGGVYVLWYLPLAIIVMFRPRLNHLSAQPPQATATQPVVLATAAALTTTSAGTPAIAPKWSITR</sequence>
<feature type="transmembrane region" description="Helical" evidence="1">
    <location>
        <begin position="243"/>
        <end position="270"/>
    </location>
</feature>
<name>A0A7C4QNM4_9PLAN</name>
<feature type="transmembrane region" description="Helical" evidence="1">
    <location>
        <begin position="171"/>
        <end position="191"/>
    </location>
</feature>
<feature type="transmembrane region" description="Helical" evidence="1">
    <location>
        <begin position="97"/>
        <end position="116"/>
    </location>
</feature>
<feature type="transmembrane region" description="Helical" evidence="1">
    <location>
        <begin position="42"/>
        <end position="60"/>
    </location>
</feature>
<organism evidence="2">
    <name type="scientific">Schlesneria paludicola</name>
    <dbReference type="NCBI Taxonomy" id="360056"/>
    <lineage>
        <taxon>Bacteria</taxon>
        <taxon>Pseudomonadati</taxon>
        <taxon>Planctomycetota</taxon>
        <taxon>Planctomycetia</taxon>
        <taxon>Planctomycetales</taxon>
        <taxon>Planctomycetaceae</taxon>
        <taxon>Schlesneria</taxon>
    </lineage>
</organism>
<comment type="caution">
    <text evidence="2">The sequence shown here is derived from an EMBL/GenBank/DDBJ whole genome shotgun (WGS) entry which is preliminary data.</text>
</comment>
<feature type="transmembrane region" description="Helical" evidence="1">
    <location>
        <begin position="277"/>
        <end position="297"/>
    </location>
</feature>